<name>A0A9D1KFN5_9FIRM</name>
<evidence type="ECO:0000313" key="1">
    <source>
        <dbReference type="EMBL" id="HIT41905.1"/>
    </source>
</evidence>
<reference evidence="1" key="2">
    <citation type="journal article" date="2021" name="PeerJ">
        <title>Extensive microbial diversity within the chicken gut microbiome revealed by metagenomics and culture.</title>
        <authorList>
            <person name="Gilroy R."/>
            <person name="Ravi A."/>
            <person name="Getino M."/>
            <person name="Pursley I."/>
            <person name="Horton D.L."/>
            <person name="Alikhan N.F."/>
            <person name="Baker D."/>
            <person name="Gharbi K."/>
            <person name="Hall N."/>
            <person name="Watson M."/>
            <person name="Adriaenssens E.M."/>
            <person name="Foster-Nyarko E."/>
            <person name="Jarju S."/>
            <person name="Secka A."/>
            <person name="Antonio M."/>
            <person name="Oren A."/>
            <person name="Chaudhuri R.R."/>
            <person name="La Ragione R."/>
            <person name="Hildebrand F."/>
            <person name="Pallen M.J."/>
        </authorList>
    </citation>
    <scope>NUCLEOTIDE SEQUENCE</scope>
    <source>
        <strain evidence="1">CHK123-3438</strain>
    </source>
</reference>
<organism evidence="1 2">
    <name type="scientific">Candidatus Caccovicinus merdipullorum</name>
    <dbReference type="NCBI Taxonomy" id="2840724"/>
    <lineage>
        <taxon>Bacteria</taxon>
        <taxon>Bacillati</taxon>
        <taxon>Bacillota</taxon>
        <taxon>Clostridia</taxon>
        <taxon>Eubacteriales</taxon>
        <taxon>Candidatus Caccovicinus</taxon>
    </lineage>
</organism>
<dbReference type="AlphaFoldDB" id="A0A9D1KFN5"/>
<dbReference type="EMBL" id="DVKS01000127">
    <property type="protein sequence ID" value="HIT41905.1"/>
    <property type="molecule type" value="Genomic_DNA"/>
</dbReference>
<protein>
    <submittedName>
        <fullName evidence="1">Uncharacterized protein</fullName>
    </submittedName>
</protein>
<accession>A0A9D1KFN5</accession>
<gene>
    <name evidence="1" type="ORF">IAB60_07415</name>
</gene>
<reference evidence="1" key="1">
    <citation type="submission" date="2020-10" db="EMBL/GenBank/DDBJ databases">
        <authorList>
            <person name="Gilroy R."/>
        </authorList>
    </citation>
    <scope>NUCLEOTIDE SEQUENCE</scope>
    <source>
        <strain evidence="1">CHK123-3438</strain>
    </source>
</reference>
<dbReference type="Proteomes" id="UP000886860">
    <property type="component" value="Unassembled WGS sequence"/>
</dbReference>
<proteinExistence type="predicted"/>
<evidence type="ECO:0000313" key="2">
    <source>
        <dbReference type="Proteomes" id="UP000886860"/>
    </source>
</evidence>
<comment type="caution">
    <text evidence="1">The sequence shown here is derived from an EMBL/GenBank/DDBJ whole genome shotgun (WGS) entry which is preliminary data.</text>
</comment>
<sequence>MVTGLESFRRWFAEYTDQYTIIGGTACDLLMSEDGLDFRATRDIDMVLIVESLTPEFGRRFWEYVNAADYEHRNKSTGEPQFYRFSKPSSRDYPYMIELFSGRVDAIELPEDAVLTPLPLDDEISSLSAILMDSDYYQFLQEGKVVLNDIPILDAGYLIPFKAKAWLDLTERKEQGEHVDSKNIRKHKNDVFRLSILLTPDTKVIPPSSIQRDLETFFSAMEKETVDLKSFGIRSQGLKEIIQKMKLIYGLIK</sequence>